<proteinExistence type="predicted"/>
<gene>
    <name evidence="1" type="ORF">JMUB3933_1625</name>
</gene>
<dbReference type="AlphaFoldDB" id="A0A510KD44"/>
<dbReference type="Proteomes" id="UP000321397">
    <property type="component" value="Chromosome"/>
</dbReference>
<organism evidence="1 2">
    <name type="scientific">Leptotrichia wadei</name>
    <dbReference type="NCBI Taxonomy" id="157687"/>
    <lineage>
        <taxon>Bacteria</taxon>
        <taxon>Fusobacteriati</taxon>
        <taxon>Fusobacteriota</taxon>
        <taxon>Fusobacteriia</taxon>
        <taxon>Fusobacteriales</taxon>
        <taxon>Leptotrichiaceae</taxon>
        <taxon>Leptotrichia</taxon>
    </lineage>
</organism>
<accession>A0A510KD44</accession>
<protein>
    <submittedName>
        <fullName evidence="1">Uncharacterized protein</fullName>
    </submittedName>
</protein>
<name>A0A510KD44_9FUSO</name>
<evidence type="ECO:0000313" key="2">
    <source>
        <dbReference type="Proteomes" id="UP000321397"/>
    </source>
</evidence>
<sequence>MIFLGFISALTSNPIKGSVATFIFVKPYPFAIPVAEANFFDLPSKL</sequence>
<reference evidence="1 2" key="1">
    <citation type="submission" date="2019-07" db="EMBL/GenBank/DDBJ databases">
        <title>Complete Genome Sequence of Leptotrichia wadei Strain JMUB3933.</title>
        <authorList>
            <person name="Watanabe S."/>
            <person name="Cui L."/>
        </authorList>
    </citation>
    <scope>NUCLEOTIDE SEQUENCE [LARGE SCALE GENOMIC DNA]</scope>
    <source>
        <strain evidence="1 2">JMUB3933</strain>
    </source>
</reference>
<evidence type="ECO:0000313" key="1">
    <source>
        <dbReference type="EMBL" id="BBM48115.1"/>
    </source>
</evidence>
<dbReference type="EMBL" id="AP019834">
    <property type="protein sequence ID" value="BBM48115.1"/>
    <property type="molecule type" value="Genomic_DNA"/>
</dbReference>